<proteinExistence type="predicted"/>
<feature type="transmembrane region" description="Helical" evidence="1">
    <location>
        <begin position="43"/>
        <end position="62"/>
    </location>
</feature>
<keyword evidence="1" id="KW-1133">Transmembrane helix</keyword>
<keyword evidence="1" id="KW-0472">Membrane</keyword>
<evidence type="ECO:0000313" key="2">
    <source>
        <dbReference type="EMBL" id="ESQ97656.1"/>
    </source>
</evidence>
<evidence type="ECO:0000256" key="1">
    <source>
        <dbReference type="SAM" id="Phobius"/>
    </source>
</evidence>
<accession>V4RX00</accession>
<dbReference type="AlphaFoldDB" id="V4RX00"/>
<protein>
    <recommendedName>
        <fullName evidence="4">DUF3379 domain-containing protein</fullName>
    </recommendedName>
</protein>
<dbReference type="PATRIC" id="fig|1263865.4.peg.3799"/>
<reference evidence="2 3" key="1">
    <citation type="submission" date="2013-07" db="EMBL/GenBank/DDBJ databases">
        <authorList>
            <person name="Schaap P.J."/>
            <person name="Mehboob F."/>
            <person name="Oosterkamp M.J."/>
            <person name="de Vos W.M."/>
            <person name="Stams A.J.M."/>
            <person name="Koehorst J.J."/>
        </authorList>
    </citation>
    <scope>NUCLEOTIDE SEQUENCE [LARGE SCALE GENOMIC DNA]</scope>
    <source>
        <strain evidence="2 3">AW-1</strain>
    </source>
</reference>
<gene>
    <name evidence="2" type="ORF">F753_19720</name>
</gene>
<dbReference type="Proteomes" id="UP000017822">
    <property type="component" value="Unassembled WGS sequence"/>
</dbReference>
<sequence>MSNPDPLRSQFADLLRQPALDDLQYERLQRRLKRAPQQRFSRMRLAAIACCLVLVAVITPLLSTQLQPNQALAELRLRISEEVFINHVRINKLDVQASSVEQLRTAMDRLDFMVQDVRPTATSASLKGARYCTLLGALATQIIFIDEAGRRITQYQTSYDPQRFGSVSLSRQDAQAQKLSKNGLSIYLWQQDGVLVAEAAYDQVHAVGLAQVTSTSPFNLLHTF</sequence>
<name>V4RX00_STUCH</name>
<comment type="caution">
    <text evidence="2">The sequence shown here is derived from an EMBL/GenBank/DDBJ whole genome shotgun (WGS) entry which is preliminary data.</text>
</comment>
<keyword evidence="1" id="KW-0812">Transmembrane</keyword>
<dbReference type="EMBL" id="AOFQ01000059">
    <property type="protein sequence ID" value="ESQ97656.1"/>
    <property type="molecule type" value="Genomic_DNA"/>
</dbReference>
<organism evidence="2 3">
    <name type="scientific">Stutzerimonas chloritidismutans AW-1</name>
    <dbReference type="NCBI Taxonomy" id="1263865"/>
    <lineage>
        <taxon>Bacteria</taxon>
        <taxon>Pseudomonadati</taxon>
        <taxon>Pseudomonadota</taxon>
        <taxon>Gammaproteobacteria</taxon>
        <taxon>Pseudomonadales</taxon>
        <taxon>Pseudomonadaceae</taxon>
        <taxon>Stutzerimonas</taxon>
    </lineage>
</organism>
<evidence type="ECO:0000313" key="3">
    <source>
        <dbReference type="Proteomes" id="UP000017822"/>
    </source>
</evidence>
<evidence type="ECO:0008006" key="4">
    <source>
        <dbReference type="Google" id="ProtNLM"/>
    </source>
</evidence>
<dbReference type="RefSeq" id="WP_023446568.1">
    <property type="nucleotide sequence ID" value="NZ_AOFQ01000059.1"/>
</dbReference>